<evidence type="ECO:0000313" key="2">
    <source>
        <dbReference type="EMBL" id="MPC20434.1"/>
    </source>
</evidence>
<feature type="domain" description="Letm1 RBD" evidence="1">
    <location>
        <begin position="30"/>
        <end position="71"/>
    </location>
</feature>
<dbReference type="AlphaFoldDB" id="A0A5B7DGV4"/>
<dbReference type="GO" id="GO:0043022">
    <property type="term" value="F:ribosome binding"/>
    <property type="evidence" value="ECO:0007669"/>
    <property type="project" value="InterPro"/>
</dbReference>
<evidence type="ECO:0000313" key="3">
    <source>
        <dbReference type="Proteomes" id="UP000324222"/>
    </source>
</evidence>
<reference evidence="2 3" key="1">
    <citation type="submission" date="2019-05" db="EMBL/GenBank/DDBJ databases">
        <title>Another draft genome of Portunus trituberculatus and its Hox gene families provides insights of decapod evolution.</title>
        <authorList>
            <person name="Jeong J.-H."/>
            <person name="Song I."/>
            <person name="Kim S."/>
            <person name="Choi T."/>
            <person name="Kim D."/>
            <person name="Ryu S."/>
            <person name="Kim W."/>
        </authorList>
    </citation>
    <scope>NUCLEOTIDE SEQUENCE [LARGE SCALE GENOMIC DNA]</scope>
    <source>
        <tissue evidence="2">Muscle</tissue>
    </source>
</reference>
<name>A0A5B7DGV4_PORTR</name>
<dbReference type="InterPro" id="IPR033122">
    <property type="entry name" value="LETM1-like_RBD"/>
</dbReference>
<proteinExistence type="predicted"/>
<evidence type="ECO:0000259" key="1">
    <source>
        <dbReference type="Pfam" id="PF07766"/>
    </source>
</evidence>
<comment type="caution">
    <text evidence="2">The sequence shown here is derived from an EMBL/GenBank/DDBJ whole genome shotgun (WGS) entry which is preliminary data.</text>
</comment>
<accession>A0A5B7DGV4</accession>
<keyword evidence="3" id="KW-1185">Reference proteome</keyword>
<protein>
    <recommendedName>
        <fullName evidence="1">Letm1 RBD domain-containing protein</fullName>
    </recommendedName>
</protein>
<dbReference type="Proteomes" id="UP000324222">
    <property type="component" value="Unassembled WGS sequence"/>
</dbReference>
<dbReference type="EMBL" id="VSRR010000871">
    <property type="protein sequence ID" value="MPC20434.1"/>
    <property type="molecule type" value="Genomic_DNA"/>
</dbReference>
<organism evidence="2 3">
    <name type="scientific">Portunus trituberculatus</name>
    <name type="common">Swimming crab</name>
    <name type="synonym">Neptunus trituberculatus</name>
    <dbReference type="NCBI Taxonomy" id="210409"/>
    <lineage>
        <taxon>Eukaryota</taxon>
        <taxon>Metazoa</taxon>
        <taxon>Ecdysozoa</taxon>
        <taxon>Arthropoda</taxon>
        <taxon>Crustacea</taxon>
        <taxon>Multicrustacea</taxon>
        <taxon>Malacostraca</taxon>
        <taxon>Eumalacostraca</taxon>
        <taxon>Eucarida</taxon>
        <taxon>Decapoda</taxon>
        <taxon>Pleocyemata</taxon>
        <taxon>Brachyura</taxon>
        <taxon>Eubrachyura</taxon>
        <taxon>Portunoidea</taxon>
        <taxon>Portunidae</taxon>
        <taxon>Portuninae</taxon>
        <taxon>Portunus</taxon>
    </lineage>
</organism>
<dbReference type="OrthoDB" id="73691at2759"/>
<gene>
    <name evidence="2" type="ORF">E2C01_013377</name>
</gene>
<dbReference type="Pfam" id="PF07766">
    <property type="entry name" value="LETM1_RBD"/>
    <property type="match status" value="1"/>
</dbReference>
<sequence length="87" mass="10175">MLVSHSPPLVDYQESHQETSYQIFLWMMLIFRGLNPTNMSTDAMLEFLQNWLKVSKEVDASCYSLLLHLPIFLAYNQPTNFALIYSK</sequence>